<evidence type="ECO:0000313" key="1">
    <source>
        <dbReference type="Proteomes" id="UP000095286"/>
    </source>
</evidence>
<sequence>MSENSDQQQQSLPQVILSKLWSRNREKAAPVKQETYLTSDGSITQVAWDGLHVSTSNDRRKKTILDLTQLIRERQLQVSTLEGIWHETEDMLDHDQLSESFLRFIIEMTSAQSDHLGIALRHSFFLAIKDIGCTDLAVEWLANLLSYGKELEPFESNIGPLITEWLYKEYRHKSSEKKMSVLLDVTGEMIRQNAAHIETDNLCKIVLLCGEMIRKRKKFLTPYCVRVLLAVIRFYTLPEDLLPDFVYLLCVIINDEDTYEDAWHLARLGLTSVNSHMVIRYLEALLNKGQYMTSKDSKEKLKAIRGAVIIISNASWGEKFILLNSRINLPLIFETFQYAVKLGQYVANIVIQTIARMVEKYYSDLNASTWDGIFCILMECLVCCKREKEYSKILKDVQSMVKVIVVYYQVRSSNKTAGYSKKLYDVVELCLKIESMDYLTIALLEHKIDEITPTKKQWIASAVELFERFYVPKYSIPVRRKVIDVLRTLYDNFGLLYEEDLIDGLITPSLKHMFTESNVEVKMKMIDTLFYIAERVQVNNVMSFDSDSFSKLMDAVADFFNQPIDNLIEANYENIIIPKIRKLICNRWRLMNPSNVNKVISVLVDHIMLYYNSDLFGKQGENARMSIFKLLLSISINFKLGDIEITNLNEEGKSVVLANARIELFDSYDVPNCFTWTVICDLLIYALSSEESWKVMNLILDQLPKVLLNKKMVDNLAGHTKDKFIHHIMAFTTISCERRFSVSSEEFNYVYLPVVAVMMNYYPCDEIISYMQNQITNQFASGIQAINIAMHTHPTLLNRYFYDILFELKAIDHFSIDFAIATIEFICDAITFANANKICVDSKINTIIDVLFGILNAFIENNTVICLVVHTIMKWFTVLQKNERVSFMNHAFDKFEKYLSKAPKLSSKTTLPTHNTSHRSARCSPMSSRVSESGSLQNHFAGRSKNITKYIETSNVPLVNDIKLLLTCYFKFWLDINQKPLDSGNNETICSLEKGYKEKEVTHLVNENSIITLQVFTSSRLTNPAFMESFLEKKGRGAGIDRKISNRGLHQAFTEQSSAGLALEFEDINMSSNDTGDRERKRHKSAIQRPVSVFVEDPAMADIEPAIEYVQITMRHIFGKQMWLMRAFDGIPTDFYGEIGRRFSDHETLIRHLYSNEKASKVPPSEKVALYLKNMDKISIREDINVGVMFMGSEQITSSAILSNVYGSYRFTNFFKRLGKATALVNHPGGLREGVDVISQIGASAVFCLLRVAKYSVGRLRPNFVLTCIPNTSSITCVLGYAHQYDCTNEHKSWVIESRLSFFSGHAAHTFYILMFVTFYLNIRIHKKSYLRYMISFLYIIMISFATVVASSRVSDNKHHPSDVLMGVLVGVSFAFCTVTFFVDDFERVIFLTYSLFVTPYQRGFFCDDETIRLPYFDDTVTVKVLMLVSIVPNILLIFFSELDAFKSPNTSISSRAQRSRQLFVSIGHFLFGLHLMLTFITVIKVSNGRLRPHFIDVCAPDVFLSSECTGHNYITNYTCTRPNTAQIREARLSFPSGHTSISFYAAIFFVLYIHSHCQTLKDYYLLPITLQFLALLLAAYTSISRITDHKHHYEDVLSGMLIGWTFAYFTYTICVGSQTKLKYTRQNVQSSNNEDSREVPTSVVVVNEFDV</sequence>
<protein>
    <submittedName>
        <fullName evidence="2">Rap-GAP domain-containing protein</fullName>
    </submittedName>
</protein>
<accession>A0AC35U649</accession>
<name>A0AC35U649_9BILA</name>
<dbReference type="Proteomes" id="UP000095286">
    <property type="component" value="Unplaced"/>
</dbReference>
<reference evidence="2" key="1">
    <citation type="submission" date="2016-11" db="UniProtKB">
        <authorList>
            <consortium name="WormBaseParasite"/>
        </authorList>
    </citation>
    <scope>IDENTIFICATION</scope>
    <source>
        <strain evidence="2">KR3021</strain>
    </source>
</reference>
<proteinExistence type="predicted"/>
<organism evidence="1 2">
    <name type="scientific">Rhabditophanes sp. KR3021</name>
    <dbReference type="NCBI Taxonomy" id="114890"/>
    <lineage>
        <taxon>Eukaryota</taxon>
        <taxon>Metazoa</taxon>
        <taxon>Ecdysozoa</taxon>
        <taxon>Nematoda</taxon>
        <taxon>Chromadorea</taxon>
        <taxon>Rhabditida</taxon>
        <taxon>Tylenchina</taxon>
        <taxon>Panagrolaimomorpha</taxon>
        <taxon>Strongyloidoidea</taxon>
        <taxon>Alloionematidae</taxon>
        <taxon>Rhabditophanes</taxon>
    </lineage>
</organism>
<evidence type="ECO:0000313" key="2">
    <source>
        <dbReference type="WBParaSite" id="RSKR_0000808000.1"/>
    </source>
</evidence>
<dbReference type="WBParaSite" id="RSKR_0000808000.1">
    <property type="protein sequence ID" value="RSKR_0000808000.1"/>
    <property type="gene ID" value="RSKR_0000808000"/>
</dbReference>